<keyword evidence="4" id="KW-0575">Peroxidase</keyword>
<dbReference type="EMBL" id="GDHC01016547">
    <property type="protein sequence ID" value="JAQ02082.1"/>
    <property type="molecule type" value="Transcribed_RNA"/>
</dbReference>
<dbReference type="EMBL" id="GDHC01000638">
    <property type="protein sequence ID" value="JAQ17991.1"/>
    <property type="molecule type" value="Transcribed_RNA"/>
</dbReference>
<evidence type="ECO:0000313" key="1">
    <source>
        <dbReference type="EMBL" id="JAG28359.1"/>
    </source>
</evidence>
<dbReference type="EMBL" id="GBHO01010172">
    <property type="protein sequence ID" value="JAG33432.1"/>
    <property type="molecule type" value="Transcribed_RNA"/>
</dbReference>
<name>A0A0A9YK39_LYGHE</name>
<organism evidence="4">
    <name type="scientific">Lygus hesperus</name>
    <name type="common">Western plant bug</name>
    <dbReference type="NCBI Taxonomy" id="30085"/>
    <lineage>
        <taxon>Eukaryota</taxon>
        <taxon>Metazoa</taxon>
        <taxon>Ecdysozoa</taxon>
        <taxon>Arthropoda</taxon>
        <taxon>Hexapoda</taxon>
        <taxon>Insecta</taxon>
        <taxon>Pterygota</taxon>
        <taxon>Neoptera</taxon>
        <taxon>Paraneoptera</taxon>
        <taxon>Hemiptera</taxon>
        <taxon>Heteroptera</taxon>
        <taxon>Panheteroptera</taxon>
        <taxon>Cimicomorpha</taxon>
        <taxon>Miridae</taxon>
        <taxon>Mirini</taxon>
        <taxon>Lygus</taxon>
    </lineage>
</organism>
<dbReference type="AlphaFoldDB" id="A0A0A9YK39"/>
<sequence length="317" mass="35082">MWDAIEERLLTACEDEGDVAQTVPGFKVLSIDESDTTTEVRSVYQSPIHHTHQQQEWNPSSVSPTELALQPMRLHNESVGTTASTAVSELLEGELLRYMDANIAILRRVLPNCVIAHLKANDVHYRFLSSAALPTKGSVLSRSVTVYVVLHTMGLLLIPPKLYDELHRSVEKYSTFRDTFVDRRTGHYTGVDAGAEMAVLCSVRSAVEAISGEFTAAGGNVLSVQDLLPPNTLACEVAQENGTVVTLTVTREVFTKCQRCVWASTKYTLSRTVRSGDDYVDLSLQFPDSGSARAFVWELCQFLDYRKKFVSKRSSAG</sequence>
<evidence type="ECO:0000313" key="4">
    <source>
        <dbReference type="EMBL" id="JAG33437.1"/>
    </source>
</evidence>
<evidence type="ECO:0000313" key="6">
    <source>
        <dbReference type="EMBL" id="JAQ17991.1"/>
    </source>
</evidence>
<dbReference type="EMBL" id="GBHO01010167">
    <property type="protein sequence ID" value="JAG33437.1"/>
    <property type="molecule type" value="Transcribed_RNA"/>
</dbReference>
<accession>A0A0A9YK39</accession>
<gene>
    <name evidence="4" type="primary">katG_11</name>
    <name evidence="3" type="synonym">katG_10</name>
    <name evidence="2" type="synonym">katG_8</name>
    <name evidence="1" type="synonym">katG_9</name>
    <name evidence="2" type="ORF">CM83_15077</name>
    <name evidence="3" type="ORF">CM83_15081</name>
    <name evidence="1" type="ORF">CM83_15084</name>
    <name evidence="4" type="ORF">CM83_15088</name>
    <name evidence="6" type="ORF">g.14768</name>
    <name evidence="5" type="ORF">g.14771</name>
</gene>
<proteinExistence type="predicted"/>
<dbReference type="EMBL" id="GBHO01015245">
    <property type="protein sequence ID" value="JAG28359.1"/>
    <property type="molecule type" value="Transcribed_RNA"/>
</dbReference>
<evidence type="ECO:0000313" key="2">
    <source>
        <dbReference type="EMBL" id="JAG33432.1"/>
    </source>
</evidence>
<evidence type="ECO:0000313" key="3">
    <source>
        <dbReference type="EMBL" id="JAG33435.1"/>
    </source>
</evidence>
<dbReference type="EMBL" id="GBHO01010169">
    <property type="protein sequence ID" value="JAG33435.1"/>
    <property type="molecule type" value="Transcribed_RNA"/>
</dbReference>
<dbReference type="GO" id="GO:0004601">
    <property type="term" value="F:peroxidase activity"/>
    <property type="evidence" value="ECO:0007669"/>
    <property type="project" value="UniProtKB-KW"/>
</dbReference>
<reference evidence="4" key="2">
    <citation type="submission" date="2014-07" db="EMBL/GenBank/DDBJ databases">
        <authorList>
            <person name="Hull J."/>
        </authorList>
    </citation>
    <scope>NUCLEOTIDE SEQUENCE</scope>
</reference>
<reference evidence="5" key="3">
    <citation type="journal article" date="2016" name="Gigascience">
        <title>De novo construction of an expanded transcriptome assembly for the western tarnished plant bug, Lygus hesperus.</title>
        <authorList>
            <person name="Tassone E.E."/>
            <person name="Geib S.M."/>
            <person name="Hall B."/>
            <person name="Fabrick J.A."/>
            <person name="Brent C.S."/>
            <person name="Hull J.J."/>
        </authorList>
    </citation>
    <scope>NUCLEOTIDE SEQUENCE</scope>
</reference>
<protein>
    <submittedName>
        <fullName evidence="4">Catalase-peroxidase</fullName>
    </submittedName>
</protein>
<keyword evidence="4" id="KW-0560">Oxidoreductase</keyword>
<reference evidence="4" key="1">
    <citation type="journal article" date="2014" name="PLoS ONE">
        <title>Transcriptome-Based Identification of ABC Transporters in the Western Tarnished Plant Bug Lygus hesperus.</title>
        <authorList>
            <person name="Hull J.J."/>
            <person name="Chaney K."/>
            <person name="Geib S.M."/>
            <person name="Fabrick J.A."/>
            <person name="Brent C.S."/>
            <person name="Walsh D."/>
            <person name="Lavine L.C."/>
        </authorList>
    </citation>
    <scope>NUCLEOTIDE SEQUENCE</scope>
</reference>
<evidence type="ECO:0000313" key="5">
    <source>
        <dbReference type="EMBL" id="JAQ02082.1"/>
    </source>
</evidence>